<sequence>MVKHLYLMRHGETLFNKRRKIQGWCDSPLTKTGILQAKAAKKCLKDISFDHYYSSTSERCCDTLEIIIGQDTPYKRLKQLKERNFGDFEGESEDLNPKRWSEFNYDDLFPHYGGEYTHDVVERMSKCLLEIMENDDHQNVLAVSHGGACYSFLSSVTDPNIVRDNGGFTNCCILHFEYNDGKFKYIDILRPEFS</sequence>
<accession>A0ABT7UJG1</accession>
<dbReference type="Gene3D" id="3.40.50.1240">
    <property type="entry name" value="Phosphoglycerate mutase-like"/>
    <property type="match status" value="1"/>
</dbReference>
<dbReference type="RefSeq" id="WP_289527926.1">
    <property type="nucleotide sequence ID" value="NZ_JAUDCK010000029.1"/>
</dbReference>
<organism evidence="2 3">
    <name type="scientific">Massilimicrobiota timonensis</name>
    <dbReference type="NCBI Taxonomy" id="1776392"/>
    <lineage>
        <taxon>Bacteria</taxon>
        <taxon>Bacillati</taxon>
        <taxon>Bacillota</taxon>
        <taxon>Erysipelotrichia</taxon>
        <taxon>Erysipelotrichales</taxon>
        <taxon>Erysipelotrichaceae</taxon>
        <taxon>Massilimicrobiota</taxon>
    </lineage>
</organism>
<evidence type="ECO:0000313" key="3">
    <source>
        <dbReference type="Proteomes" id="UP001529275"/>
    </source>
</evidence>
<dbReference type="SMART" id="SM00855">
    <property type="entry name" value="PGAM"/>
    <property type="match status" value="1"/>
</dbReference>
<dbReference type="PANTHER" id="PTHR46517:SF1">
    <property type="entry name" value="FRUCTOSE-2,6-BISPHOSPHATASE TIGAR"/>
    <property type="match status" value="1"/>
</dbReference>
<dbReference type="CDD" id="cd07067">
    <property type="entry name" value="HP_PGM_like"/>
    <property type="match status" value="1"/>
</dbReference>
<dbReference type="EC" id="3.1.3.-" evidence="2"/>
<keyword evidence="3" id="KW-1185">Reference proteome</keyword>
<keyword evidence="1 2" id="KW-0378">Hydrolase</keyword>
<proteinExistence type="predicted"/>
<dbReference type="InterPro" id="IPR029033">
    <property type="entry name" value="His_PPase_superfam"/>
</dbReference>
<gene>
    <name evidence="2" type="ORF">QUV98_08215</name>
</gene>
<dbReference type="Pfam" id="PF00300">
    <property type="entry name" value="His_Phos_1"/>
    <property type="match status" value="1"/>
</dbReference>
<dbReference type="InterPro" id="IPR001345">
    <property type="entry name" value="PG/BPGM_mutase_AS"/>
</dbReference>
<reference evidence="2 3" key="2">
    <citation type="submission" date="2023-06" db="EMBL/GenBank/DDBJ databases">
        <authorList>
            <person name="Zeman M."/>
            <person name="Kubasova T."/>
            <person name="Jahodarova E."/>
            <person name="Nykrynova M."/>
            <person name="Rychlik I."/>
        </authorList>
    </citation>
    <scope>NUCLEOTIDE SEQUENCE [LARGE SCALE GENOMIC DNA]</scope>
    <source>
        <strain evidence="2 3">ET341</strain>
    </source>
</reference>
<reference evidence="3" key="1">
    <citation type="submission" date="2023-06" db="EMBL/GenBank/DDBJ databases">
        <title>Identification and characterization of horizontal gene transfer across gut microbiota members of farm animals based on homology search.</title>
        <authorList>
            <person name="Zeman M."/>
            <person name="Kubasova T."/>
            <person name="Jahodarova E."/>
            <person name="Nykrynova M."/>
            <person name="Rychlik I."/>
        </authorList>
    </citation>
    <scope>NUCLEOTIDE SEQUENCE [LARGE SCALE GENOMIC DNA]</scope>
    <source>
        <strain evidence="3">ET341</strain>
    </source>
</reference>
<evidence type="ECO:0000313" key="2">
    <source>
        <dbReference type="EMBL" id="MDM8196296.1"/>
    </source>
</evidence>
<dbReference type="PROSITE" id="PS00175">
    <property type="entry name" value="PG_MUTASE"/>
    <property type="match status" value="1"/>
</dbReference>
<dbReference type="InterPro" id="IPR013078">
    <property type="entry name" value="His_Pase_superF_clade-1"/>
</dbReference>
<name>A0ABT7UJG1_9FIRM</name>
<dbReference type="InterPro" id="IPR051695">
    <property type="entry name" value="Phosphoglycerate_Mutase"/>
</dbReference>
<dbReference type="EMBL" id="JAUDCK010000029">
    <property type="protein sequence ID" value="MDM8196296.1"/>
    <property type="molecule type" value="Genomic_DNA"/>
</dbReference>
<dbReference type="Proteomes" id="UP001529275">
    <property type="component" value="Unassembled WGS sequence"/>
</dbReference>
<dbReference type="PANTHER" id="PTHR46517">
    <property type="entry name" value="FRUCTOSE-2,6-BISPHOSPHATASE TIGAR"/>
    <property type="match status" value="1"/>
</dbReference>
<protein>
    <submittedName>
        <fullName evidence="2">Histidine phosphatase family protein</fullName>
        <ecNumber evidence="2">3.1.3.-</ecNumber>
    </submittedName>
</protein>
<evidence type="ECO:0000256" key="1">
    <source>
        <dbReference type="ARBA" id="ARBA00022801"/>
    </source>
</evidence>
<comment type="caution">
    <text evidence="2">The sequence shown here is derived from an EMBL/GenBank/DDBJ whole genome shotgun (WGS) entry which is preliminary data.</text>
</comment>
<dbReference type="GO" id="GO:0016787">
    <property type="term" value="F:hydrolase activity"/>
    <property type="evidence" value="ECO:0007669"/>
    <property type="project" value="UniProtKB-KW"/>
</dbReference>
<dbReference type="SUPFAM" id="SSF53254">
    <property type="entry name" value="Phosphoglycerate mutase-like"/>
    <property type="match status" value="1"/>
</dbReference>